<name>A0ABT3B1Z5_9CYAN</name>
<dbReference type="SUPFAM" id="SSF160574">
    <property type="entry name" value="BT0923-like"/>
    <property type="match status" value="1"/>
</dbReference>
<accession>A0ABT3B1Z5</accession>
<evidence type="ECO:0008006" key="3">
    <source>
        <dbReference type="Google" id="ProtNLM"/>
    </source>
</evidence>
<evidence type="ECO:0000313" key="1">
    <source>
        <dbReference type="EMBL" id="MCV3215383.1"/>
    </source>
</evidence>
<protein>
    <recommendedName>
        <fullName evidence="3">PepSY domain-containing protein</fullName>
    </recommendedName>
</protein>
<reference evidence="1 2" key="1">
    <citation type="submission" date="2022-10" db="EMBL/GenBank/DDBJ databases">
        <title>Identification of biosynthetic pathway for the production of the potent trypsin inhibitor radiosumin.</title>
        <authorList>
            <person name="Fewer D.P."/>
            <person name="Delbaje E."/>
            <person name="Ouyang X."/>
            <person name="Agostino P.D."/>
            <person name="Wahlsten M."/>
            <person name="Jokela J."/>
            <person name="Permi P."/>
            <person name="Haapaniemi E."/>
            <person name="Koistinen H."/>
        </authorList>
    </citation>
    <scope>NUCLEOTIDE SEQUENCE [LARGE SCALE GENOMIC DNA]</scope>
    <source>
        <strain evidence="1 2">NIES-515</strain>
    </source>
</reference>
<dbReference type="Proteomes" id="UP001526143">
    <property type="component" value="Unassembled WGS sequence"/>
</dbReference>
<gene>
    <name evidence="1" type="ORF">OGM63_18000</name>
</gene>
<evidence type="ECO:0000313" key="2">
    <source>
        <dbReference type="Proteomes" id="UP001526143"/>
    </source>
</evidence>
<dbReference type="RefSeq" id="WP_263747007.1">
    <property type="nucleotide sequence ID" value="NZ_JAOWRF010000254.1"/>
</dbReference>
<keyword evidence="2" id="KW-1185">Reference proteome</keyword>
<comment type="caution">
    <text evidence="1">The sequence shown here is derived from an EMBL/GenBank/DDBJ whole genome shotgun (WGS) entry which is preliminary data.</text>
</comment>
<sequence length="197" mass="22291">MEINNPKKYKPTKKVMMFYTNTWQRILIVIGMAISTSSIYPCNVQAQSLGEKGNILIAQNLGGIVRKIPLEEVPLTTMSAAKTVTNAQFNQARIELKSDGSLIYIMRGKNQQGFQVEAQVTPSGTIIQVDEQIDTSAVPEIAVKAFKRWAPNDQIISIWRSTRLGELYYQFVIQDFWLEVATDGNKVMIYRKKVNIT</sequence>
<proteinExistence type="predicted"/>
<dbReference type="EMBL" id="JAOWRF010000254">
    <property type="protein sequence ID" value="MCV3215383.1"/>
    <property type="molecule type" value="Genomic_DNA"/>
</dbReference>
<organism evidence="1 2">
    <name type="scientific">Plectonema radiosum NIES-515</name>
    <dbReference type="NCBI Taxonomy" id="2986073"/>
    <lineage>
        <taxon>Bacteria</taxon>
        <taxon>Bacillati</taxon>
        <taxon>Cyanobacteriota</taxon>
        <taxon>Cyanophyceae</taxon>
        <taxon>Oscillatoriophycideae</taxon>
        <taxon>Oscillatoriales</taxon>
        <taxon>Microcoleaceae</taxon>
        <taxon>Plectonema</taxon>
    </lineage>
</organism>